<feature type="signal peptide" evidence="1">
    <location>
        <begin position="1"/>
        <end position="16"/>
    </location>
</feature>
<name>A0A6B0ULU5_IXORI</name>
<dbReference type="EMBL" id="GIFC01008664">
    <property type="protein sequence ID" value="MXU90747.1"/>
    <property type="molecule type" value="Transcribed_RNA"/>
</dbReference>
<keyword evidence="1" id="KW-0732">Signal</keyword>
<reference evidence="2" key="1">
    <citation type="submission" date="2019-12" db="EMBL/GenBank/DDBJ databases">
        <title>An insight into the sialome of adult female Ixodes ricinus ticks feeding for 6 days.</title>
        <authorList>
            <person name="Perner J."/>
            <person name="Ribeiro J.M.C."/>
        </authorList>
    </citation>
    <scope>NUCLEOTIDE SEQUENCE</scope>
    <source>
        <strain evidence="2">Semi-engorged</strain>
        <tissue evidence="2">Salivary glands</tissue>
    </source>
</reference>
<organism evidence="2">
    <name type="scientific">Ixodes ricinus</name>
    <name type="common">Common tick</name>
    <name type="synonym">Acarus ricinus</name>
    <dbReference type="NCBI Taxonomy" id="34613"/>
    <lineage>
        <taxon>Eukaryota</taxon>
        <taxon>Metazoa</taxon>
        <taxon>Ecdysozoa</taxon>
        <taxon>Arthropoda</taxon>
        <taxon>Chelicerata</taxon>
        <taxon>Arachnida</taxon>
        <taxon>Acari</taxon>
        <taxon>Parasitiformes</taxon>
        <taxon>Ixodida</taxon>
        <taxon>Ixodoidea</taxon>
        <taxon>Ixodidae</taxon>
        <taxon>Ixodinae</taxon>
        <taxon>Ixodes</taxon>
    </lineage>
</organism>
<proteinExistence type="predicted"/>
<evidence type="ECO:0000313" key="2">
    <source>
        <dbReference type="EMBL" id="MXU90747.1"/>
    </source>
</evidence>
<feature type="chain" id="PRO_5025359761" evidence="1">
    <location>
        <begin position="17"/>
        <end position="117"/>
    </location>
</feature>
<protein>
    <submittedName>
        <fullName evidence="2">Putative secreted protein</fullName>
    </submittedName>
</protein>
<accession>A0A6B0ULU5</accession>
<sequence length="117" mass="13440">MVALFFNLCAFASVNAYPHQLKKCFVLSWLPLLTQYMLIIQVSLKPITYFKLLNSTKHLCENLRCACSDQCGTHPPYCSFISPSFTTFPSFQAIRLAVDNMYSKPLSCFEYISKNYL</sequence>
<dbReference type="AlphaFoldDB" id="A0A6B0ULU5"/>
<evidence type="ECO:0000256" key="1">
    <source>
        <dbReference type="SAM" id="SignalP"/>
    </source>
</evidence>